<protein>
    <recommendedName>
        <fullName evidence="5">Transmembrane protein</fullName>
    </recommendedName>
</protein>
<keyword evidence="2" id="KW-1133">Transmembrane helix</keyword>
<name>A0A409W6H9_9AGAR</name>
<proteinExistence type="predicted"/>
<comment type="caution">
    <text evidence="3">The sequence shown here is derived from an EMBL/GenBank/DDBJ whole genome shotgun (WGS) entry which is preliminary data.</text>
</comment>
<keyword evidence="2" id="KW-0812">Transmembrane</keyword>
<feature type="compositionally biased region" description="Polar residues" evidence="1">
    <location>
        <begin position="220"/>
        <end position="236"/>
    </location>
</feature>
<accession>A0A409W6H9</accession>
<dbReference type="InParanoid" id="A0A409W6H9"/>
<feature type="compositionally biased region" description="Low complexity" evidence="1">
    <location>
        <begin position="165"/>
        <end position="185"/>
    </location>
</feature>
<reference evidence="3 4" key="1">
    <citation type="journal article" date="2018" name="Evol. Lett.">
        <title>Horizontal gene cluster transfer increased hallucinogenic mushroom diversity.</title>
        <authorList>
            <person name="Reynolds H.T."/>
            <person name="Vijayakumar V."/>
            <person name="Gluck-Thaler E."/>
            <person name="Korotkin H.B."/>
            <person name="Matheny P.B."/>
            <person name="Slot J.C."/>
        </authorList>
    </citation>
    <scope>NUCLEOTIDE SEQUENCE [LARGE SCALE GENOMIC DNA]</scope>
    <source>
        <strain evidence="3 4">SRW20</strain>
    </source>
</reference>
<evidence type="ECO:0000313" key="3">
    <source>
        <dbReference type="EMBL" id="PPQ74098.1"/>
    </source>
</evidence>
<feature type="transmembrane region" description="Helical" evidence="2">
    <location>
        <begin position="248"/>
        <end position="270"/>
    </location>
</feature>
<dbReference type="Gene3D" id="2.60.120.260">
    <property type="entry name" value="Galactose-binding domain-like"/>
    <property type="match status" value="1"/>
</dbReference>
<sequence>MSVYPASIDDNDPQVIYSDGWVLVTQDGSWTGTMHSTSVTGSWARLRFTGSRVAVVCTIPTGDGALSQASFSLDNGPAVNAAHATTPPVQWQTVFWDSGPLPFASHLLVITNTGDQAYFRLDHIDYDPTNNNAPASASSQAGSLLNCSSCPPAQTTLTTTIVDKPSSPATILSTPSSSSHETTPTTIANLTSSSQTTWSGGSTASTTVVVTASSSGAAPESSTTNGQLSISDNSPNAPRKSNAPTADIIAGVLGGLLVVVLAALALYFLWARRRRRRLAFYLSDRSSSPGFFNTAHINRSAARSTIPVPFNLNQPPSTSETSTSDLVQPARPESHVLPRSSLHQPSQPSGSGWSVGGGVLPPKHIEASGAWNTPMMHSSGAVALGYGAASHFTSEFQEAPPAYSGRVP</sequence>
<gene>
    <name evidence="3" type="ORF">CVT26_006477</name>
</gene>
<keyword evidence="4" id="KW-1185">Reference proteome</keyword>
<evidence type="ECO:0000256" key="2">
    <source>
        <dbReference type="SAM" id="Phobius"/>
    </source>
</evidence>
<evidence type="ECO:0008006" key="5">
    <source>
        <dbReference type="Google" id="ProtNLM"/>
    </source>
</evidence>
<dbReference type="Proteomes" id="UP000284706">
    <property type="component" value="Unassembled WGS sequence"/>
</dbReference>
<dbReference type="AlphaFoldDB" id="A0A409W6H9"/>
<feature type="region of interest" description="Disordered" evidence="1">
    <location>
        <begin position="158"/>
        <end position="185"/>
    </location>
</feature>
<feature type="region of interest" description="Disordered" evidence="1">
    <location>
        <begin position="308"/>
        <end position="358"/>
    </location>
</feature>
<feature type="region of interest" description="Disordered" evidence="1">
    <location>
        <begin position="215"/>
        <end position="241"/>
    </location>
</feature>
<dbReference type="STRING" id="231916.A0A409W6H9"/>
<feature type="compositionally biased region" description="Polar residues" evidence="1">
    <location>
        <begin position="311"/>
        <end position="326"/>
    </location>
</feature>
<keyword evidence="2" id="KW-0472">Membrane</keyword>
<dbReference type="EMBL" id="NHYE01005364">
    <property type="protein sequence ID" value="PPQ74098.1"/>
    <property type="molecule type" value="Genomic_DNA"/>
</dbReference>
<organism evidence="3 4">
    <name type="scientific">Gymnopilus dilepis</name>
    <dbReference type="NCBI Taxonomy" id="231916"/>
    <lineage>
        <taxon>Eukaryota</taxon>
        <taxon>Fungi</taxon>
        <taxon>Dikarya</taxon>
        <taxon>Basidiomycota</taxon>
        <taxon>Agaricomycotina</taxon>
        <taxon>Agaricomycetes</taxon>
        <taxon>Agaricomycetidae</taxon>
        <taxon>Agaricales</taxon>
        <taxon>Agaricineae</taxon>
        <taxon>Hymenogastraceae</taxon>
        <taxon>Gymnopilus</taxon>
    </lineage>
</organism>
<evidence type="ECO:0000256" key="1">
    <source>
        <dbReference type="SAM" id="MobiDB-lite"/>
    </source>
</evidence>
<dbReference type="OrthoDB" id="3004867at2759"/>
<evidence type="ECO:0000313" key="4">
    <source>
        <dbReference type="Proteomes" id="UP000284706"/>
    </source>
</evidence>